<keyword evidence="3" id="KW-0547">Nucleotide-binding</keyword>
<dbReference type="CDD" id="cd16936">
    <property type="entry name" value="HATPase_RsbW-like"/>
    <property type="match status" value="1"/>
</dbReference>
<protein>
    <submittedName>
        <fullName evidence="3">ATP-binding protein</fullName>
    </submittedName>
</protein>
<dbReference type="Pfam" id="PF13581">
    <property type="entry name" value="HATPase_c_2"/>
    <property type="match status" value="1"/>
</dbReference>
<accession>A0ABW1FU05</accession>
<organism evidence="3 4">
    <name type="scientific">Streptomyces ramulosus</name>
    <dbReference type="NCBI Taxonomy" id="47762"/>
    <lineage>
        <taxon>Bacteria</taxon>
        <taxon>Bacillati</taxon>
        <taxon>Actinomycetota</taxon>
        <taxon>Actinomycetes</taxon>
        <taxon>Kitasatosporales</taxon>
        <taxon>Streptomycetaceae</taxon>
        <taxon>Streptomyces</taxon>
    </lineage>
</organism>
<keyword evidence="1" id="KW-0808">Transferase</keyword>
<evidence type="ECO:0000256" key="1">
    <source>
        <dbReference type="ARBA" id="ARBA00022527"/>
    </source>
</evidence>
<dbReference type="InterPro" id="IPR036890">
    <property type="entry name" value="HATPase_C_sf"/>
</dbReference>
<name>A0ABW1FU05_9ACTN</name>
<comment type="caution">
    <text evidence="3">The sequence shown here is derived from an EMBL/GenBank/DDBJ whole genome shotgun (WGS) entry which is preliminary data.</text>
</comment>
<evidence type="ECO:0000313" key="4">
    <source>
        <dbReference type="Proteomes" id="UP001596241"/>
    </source>
</evidence>
<proteinExistence type="predicted"/>
<dbReference type="GO" id="GO:0005524">
    <property type="term" value="F:ATP binding"/>
    <property type="evidence" value="ECO:0007669"/>
    <property type="project" value="UniProtKB-KW"/>
</dbReference>
<evidence type="ECO:0000259" key="2">
    <source>
        <dbReference type="Pfam" id="PF13581"/>
    </source>
</evidence>
<dbReference type="InterPro" id="IPR003594">
    <property type="entry name" value="HATPase_dom"/>
</dbReference>
<keyword evidence="1" id="KW-0418">Kinase</keyword>
<keyword evidence="4" id="KW-1185">Reference proteome</keyword>
<dbReference type="InterPro" id="IPR050267">
    <property type="entry name" value="Anti-sigma-factor_SerPK"/>
</dbReference>
<dbReference type="PANTHER" id="PTHR35526">
    <property type="entry name" value="ANTI-SIGMA-F FACTOR RSBW-RELATED"/>
    <property type="match status" value="1"/>
</dbReference>
<dbReference type="SUPFAM" id="SSF55874">
    <property type="entry name" value="ATPase domain of HSP90 chaperone/DNA topoisomerase II/histidine kinase"/>
    <property type="match status" value="1"/>
</dbReference>
<keyword evidence="1" id="KW-0723">Serine/threonine-protein kinase</keyword>
<keyword evidence="3" id="KW-0067">ATP-binding</keyword>
<dbReference type="Proteomes" id="UP001596241">
    <property type="component" value="Unassembled WGS sequence"/>
</dbReference>
<reference evidence="4" key="1">
    <citation type="journal article" date="2019" name="Int. J. Syst. Evol. Microbiol.">
        <title>The Global Catalogue of Microorganisms (GCM) 10K type strain sequencing project: providing services to taxonomists for standard genome sequencing and annotation.</title>
        <authorList>
            <consortium name="The Broad Institute Genomics Platform"/>
            <consortium name="The Broad Institute Genome Sequencing Center for Infectious Disease"/>
            <person name="Wu L."/>
            <person name="Ma J."/>
        </authorList>
    </citation>
    <scope>NUCLEOTIDE SEQUENCE [LARGE SCALE GENOMIC DNA]</scope>
    <source>
        <strain evidence="4">CGMCC 1.15809</strain>
    </source>
</reference>
<dbReference type="Gene3D" id="3.30.565.10">
    <property type="entry name" value="Histidine kinase-like ATPase, C-terminal domain"/>
    <property type="match status" value="1"/>
</dbReference>
<dbReference type="EMBL" id="JBHSPW010000014">
    <property type="protein sequence ID" value="MFC5896363.1"/>
    <property type="molecule type" value="Genomic_DNA"/>
</dbReference>
<feature type="domain" description="Histidine kinase/HSP90-like ATPase" evidence="2">
    <location>
        <begin position="36"/>
        <end position="165"/>
    </location>
</feature>
<sequence length="170" mass="17919">MTTHPAVPVYATPRKEPRDDGWWVPGPDSFAACALSASARTVADARRFTLATLRGWRICAALTDDAALIVSELVSNALRYGVRNAHGEAGCGRVAGPVVTPAWLALTRREDGVMCAVSDGGEGAPVIGTPDPLAESGRGLSIVEQLSDAWGWTLPDRSGKTVWATLSPRP</sequence>
<dbReference type="PANTHER" id="PTHR35526:SF3">
    <property type="entry name" value="ANTI-SIGMA-F FACTOR RSBW"/>
    <property type="match status" value="1"/>
</dbReference>
<dbReference type="RefSeq" id="WP_345076667.1">
    <property type="nucleotide sequence ID" value="NZ_BAAAWG010000001.1"/>
</dbReference>
<evidence type="ECO:0000313" key="3">
    <source>
        <dbReference type="EMBL" id="MFC5896363.1"/>
    </source>
</evidence>
<gene>
    <name evidence="3" type="ORF">ACFP3M_26560</name>
</gene>